<dbReference type="Pfam" id="PF04964">
    <property type="entry name" value="Flp_Fap"/>
    <property type="match status" value="1"/>
</dbReference>
<evidence type="ECO:0000313" key="2">
    <source>
        <dbReference type="EMBL" id="TDQ61491.1"/>
    </source>
</evidence>
<name>A0A4R6VFF5_9HYPH</name>
<dbReference type="OrthoDB" id="5325135at2"/>
<proteinExistence type="predicted"/>
<keyword evidence="3" id="KW-1185">Reference proteome</keyword>
<keyword evidence="1" id="KW-0472">Membrane</keyword>
<dbReference type="InterPro" id="IPR007047">
    <property type="entry name" value="Flp_Fap"/>
</dbReference>
<keyword evidence="1" id="KW-1133">Transmembrane helix</keyword>
<comment type="caution">
    <text evidence="2">The sequence shown here is derived from an EMBL/GenBank/DDBJ whole genome shotgun (WGS) entry which is preliminary data.</text>
</comment>
<organism evidence="2 3">
    <name type="scientific">Maritalea mobilis</name>
    <dbReference type="NCBI Taxonomy" id="483324"/>
    <lineage>
        <taxon>Bacteria</taxon>
        <taxon>Pseudomonadati</taxon>
        <taxon>Pseudomonadota</taxon>
        <taxon>Alphaproteobacteria</taxon>
        <taxon>Hyphomicrobiales</taxon>
        <taxon>Devosiaceae</taxon>
        <taxon>Maritalea</taxon>
    </lineage>
</organism>
<reference evidence="2 3" key="1">
    <citation type="submission" date="2019-03" db="EMBL/GenBank/DDBJ databases">
        <title>Genomic Encyclopedia of Type Strains, Phase III (KMG-III): the genomes of soil and plant-associated and newly described type strains.</title>
        <authorList>
            <person name="Whitman W."/>
        </authorList>
    </citation>
    <scope>NUCLEOTIDE SEQUENCE [LARGE SCALE GENOMIC DNA]</scope>
    <source>
        <strain evidence="2 3">CGMCC 1.7002</strain>
    </source>
</reference>
<dbReference type="RefSeq" id="WP_133573212.1">
    <property type="nucleotide sequence ID" value="NZ_SNYR01000003.1"/>
</dbReference>
<dbReference type="AlphaFoldDB" id="A0A4R6VFF5"/>
<dbReference type="Proteomes" id="UP000295391">
    <property type="component" value="Unassembled WGS sequence"/>
</dbReference>
<accession>A0A4R6VFF5</accession>
<evidence type="ECO:0000256" key="1">
    <source>
        <dbReference type="SAM" id="Phobius"/>
    </source>
</evidence>
<dbReference type="EMBL" id="SNYR01000003">
    <property type="protein sequence ID" value="TDQ61491.1"/>
    <property type="molecule type" value="Genomic_DNA"/>
</dbReference>
<feature type="transmembrane region" description="Helical" evidence="1">
    <location>
        <begin position="16"/>
        <end position="37"/>
    </location>
</feature>
<gene>
    <name evidence="2" type="ORF">ATL17_2588</name>
</gene>
<sequence length="58" mass="5865">MAVLKRFWADESGTTAIQYAMIGTLISVAILGAVTGLSGNLGNVFNAVATAFTNAMGG</sequence>
<protein>
    <submittedName>
        <fullName evidence="2">Pilus assembly protein Flp/PilA</fullName>
    </submittedName>
</protein>
<evidence type="ECO:0000313" key="3">
    <source>
        <dbReference type="Proteomes" id="UP000295391"/>
    </source>
</evidence>
<keyword evidence="1" id="KW-0812">Transmembrane</keyword>